<evidence type="ECO:0000313" key="1">
    <source>
        <dbReference type="EMBL" id="MDV0444532.1"/>
    </source>
</evidence>
<proteinExistence type="predicted"/>
<gene>
    <name evidence="1" type="ORF">MmiAt1_00580</name>
</gene>
<keyword evidence="2" id="KW-1185">Reference proteome</keyword>
<name>A0ABU3VMA2_9EURY</name>
<sequence>MKLNLIALSGVLFCLLSAVVFSGCLGAKEYVIEGKIMMEDGSQPFDNAPVYIELTDITNSENKAVENMVLQNGSGVNYTYSMTHDNKLDPKRIYIMTAYVDMDGSGTPNVGDYVSKTHFRLEPNMIEQPFDIYVYPYDWDGTINQNKSK</sequence>
<reference evidence="1 2" key="1">
    <citation type="submission" date="2023-06" db="EMBL/GenBank/DDBJ databases">
        <title>Genome sequence of Methanimicrococcus sp. At1.</title>
        <authorList>
            <person name="Protasov E."/>
            <person name="Platt K."/>
            <person name="Poehlein A."/>
            <person name="Daniel R."/>
            <person name="Brune A."/>
        </authorList>
    </citation>
    <scope>NUCLEOTIDE SEQUENCE [LARGE SCALE GENOMIC DNA]</scope>
    <source>
        <strain evidence="1 2">At1</strain>
    </source>
</reference>
<dbReference type="RefSeq" id="WP_318784922.1">
    <property type="nucleotide sequence ID" value="NZ_JAWDKC010000001.1"/>
</dbReference>
<accession>A0ABU3VMA2</accession>
<protein>
    <submittedName>
        <fullName evidence="1">Uncharacterized protein</fullName>
    </submittedName>
</protein>
<comment type="caution">
    <text evidence="1">The sequence shown here is derived from an EMBL/GenBank/DDBJ whole genome shotgun (WGS) entry which is preliminary data.</text>
</comment>
<dbReference type="EMBL" id="JAWDKC010000001">
    <property type="protein sequence ID" value="MDV0444532.1"/>
    <property type="molecule type" value="Genomic_DNA"/>
</dbReference>
<organism evidence="1 2">
    <name type="scientific">Methanimicrococcus hacksteinii</name>
    <dbReference type="NCBI Taxonomy" id="3028293"/>
    <lineage>
        <taxon>Archaea</taxon>
        <taxon>Methanobacteriati</taxon>
        <taxon>Methanobacteriota</taxon>
        <taxon>Stenosarchaea group</taxon>
        <taxon>Methanomicrobia</taxon>
        <taxon>Methanosarcinales</taxon>
        <taxon>Methanosarcinaceae</taxon>
        <taxon>Methanimicrococcus</taxon>
    </lineage>
</organism>
<dbReference type="PROSITE" id="PS51257">
    <property type="entry name" value="PROKAR_LIPOPROTEIN"/>
    <property type="match status" value="1"/>
</dbReference>
<dbReference type="Proteomes" id="UP001272052">
    <property type="component" value="Unassembled WGS sequence"/>
</dbReference>
<evidence type="ECO:0000313" key="2">
    <source>
        <dbReference type="Proteomes" id="UP001272052"/>
    </source>
</evidence>